<keyword evidence="4 6" id="KW-1015">Disulfide bond</keyword>
<dbReference type="GO" id="GO:0051920">
    <property type="term" value="F:peroxiredoxin activity"/>
    <property type="evidence" value="ECO:0007669"/>
    <property type="project" value="InterPro"/>
</dbReference>
<dbReference type="GO" id="GO:0032843">
    <property type="term" value="F:hydroperoxide reductase activity"/>
    <property type="evidence" value="ECO:0007669"/>
    <property type="project" value="InterPro"/>
</dbReference>
<evidence type="ECO:0000256" key="4">
    <source>
        <dbReference type="ARBA" id="ARBA00023157"/>
    </source>
</evidence>
<gene>
    <name evidence="6" type="primary">ahpD</name>
    <name evidence="8" type="ORF">HNQ59_000758</name>
</gene>
<dbReference type="AlphaFoldDB" id="A0A840MDX1"/>
<evidence type="ECO:0000259" key="7">
    <source>
        <dbReference type="Pfam" id="PF02627"/>
    </source>
</evidence>
<keyword evidence="2 6" id="KW-0049">Antioxidant</keyword>
<dbReference type="HAMAP" id="MF_01676">
    <property type="entry name" value="AhpD"/>
    <property type="match status" value="1"/>
</dbReference>
<feature type="active site" description="Cysteine sulfenic acid (-SOH) intermediate" evidence="6">
    <location>
        <position position="135"/>
    </location>
</feature>
<dbReference type="InterPro" id="IPR003779">
    <property type="entry name" value="CMD-like"/>
</dbReference>
<name>A0A840MDX1_9PROT</name>
<sequence length="174" mass="18408">MMEFLEPIKAKIPDFAKDVRLNLDSAILRSSLTPQDAVGAALAAAFAAKSPELVAVFRQSGVLSPEEEQAALSAAAIMGMTNVYYSFVDMASDADLKTLPAQIRMNAYQNHGGVDKRRFELYALSASAVGKCKFCVSSHADVLKQEGMNATALRDIGRIAAVVTAAAQVLALGA</sequence>
<feature type="domain" description="Carboxymuconolactone decarboxylase-like" evidence="7">
    <location>
        <begin position="96"/>
        <end position="170"/>
    </location>
</feature>
<comment type="function">
    <text evidence="6">Antioxidant protein with alkyl hydroperoxidase activity. Required for the reduction of the AhpC active site cysteine residues and for the regeneration of the AhpC enzyme activity.</text>
</comment>
<keyword evidence="1 6" id="KW-0575">Peroxidase</keyword>
<dbReference type="EMBL" id="JACHHY010000003">
    <property type="protein sequence ID" value="MBB5017494.1"/>
    <property type="molecule type" value="Genomic_DNA"/>
</dbReference>
<dbReference type="InterPro" id="IPR004675">
    <property type="entry name" value="AhpD_core"/>
</dbReference>
<keyword evidence="3 6" id="KW-0560">Oxidoreductase</keyword>
<protein>
    <recommendedName>
        <fullName evidence="6">Alkyl hydroperoxide reductase AhpD</fullName>
        <ecNumber evidence="6">1.11.1.28</ecNumber>
    </recommendedName>
    <alternativeName>
        <fullName evidence="6">Alkylhydroperoxidase AhpD</fullName>
    </alternativeName>
</protein>
<keyword evidence="9" id="KW-1185">Reference proteome</keyword>
<comment type="catalytic activity">
    <reaction evidence="6">
        <text>N(6)-[(R)-dihydrolipoyl]-L-lysyl-[lipoyl-carrier protein] + a hydroperoxide = N(6)-[(R)-lipoyl]-L-lysyl-[lipoyl-carrier protein] + an alcohol + H2O</text>
        <dbReference type="Rhea" id="RHEA:62636"/>
        <dbReference type="Rhea" id="RHEA-COMP:10502"/>
        <dbReference type="Rhea" id="RHEA-COMP:16355"/>
        <dbReference type="ChEBI" id="CHEBI:15377"/>
        <dbReference type="ChEBI" id="CHEBI:30879"/>
        <dbReference type="ChEBI" id="CHEBI:35924"/>
        <dbReference type="ChEBI" id="CHEBI:83099"/>
        <dbReference type="ChEBI" id="CHEBI:83100"/>
        <dbReference type="EC" id="1.11.1.28"/>
    </reaction>
</comment>
<evidence type="ECO:0000256" key="1">
    <source>
        <dbReference type="ARBA" id="ARBA00022559"/>
    </source>
</evidence>
<evidence type="ECO:0000256" key="6">
    <source>
        <dbReference type="HAMAP-Rule" id="MF_01676"/>
    </source>
</evidence>
<evidence type="ECO:0000256" key="2">
    <source>
        <dbReference type="ARBA" id="ARBA00022862"/>
    </source>
</evidence>
<organism evidence="8 9">
    <name type="scientific">Chitinivorax tropicus</name>
    <dbReference type="NCBI Taxonomy" id="714531"/>
    <lineage>
        <taxon>Bacteria</taxon>
        <taxon>Pseudomonadati</taxon>
        <taxon>Pseudomonadota</taxon>
        <taxon>Betaproteobacteria</taxon>
        <taxon>Chitinivorax</taxon>
    </lineage>
</organism>
<feature type="disulfide bond" evidence="6">
    <location>
        <begin position="132"/>
        <end position="135"/>
    </location>
</feature>
<dbReference type="Pfam" id="PF02627">
    <property type="entry name" value="CMD"/>
    <property type="match status" value="1"/>
</dbReference>
<dbReference type="InterPro" id="IPR029032">
    <property type="entry name" value="AhpD-like"/>
</dbReference>
<dbReference type="Gene3D" id="1.20.1290.10">
    <property type="entry name" value="AhpD-like"/>
    <property type="match status" value="1"/>
</dbReference>
<dbReference type="NCBIfam" id="TIGR00778">
    <property type="entry name" value="ahpD_dom"/>
    <property type="match status" value="1"/>
</dbReference>
<evidence type="ECO:0000313" key="9">
    <source>
        <dbReference type="Proteomes" id="UP000575898"/>
    </source>
</evidence>
<proteinExistence type="inferred from homology"/>
<dbReference type="GO" id="GO:0015036">
    <property type="term" value="F:disulfide oxidoreductase activity"/>
    <property type="evidence" value="ECO:0007669"/>
    <property type="project" value="TreeGrafter"/>
</dbReference>
<dbReference type="Proteomes" id="UP000575898">
    <property type="component" value="Unassembled WGS sequence"/>
</dbReference>
<accession>A0A840MDX1</accession>
<keyword evidence="5 6" id="KW-0676">Redox-active center</keyword>
<evidence type="ECO:0000256" key="3">
    <source>
        <dbReference type="ARBA" id="ARBA00023002"/>
    </source>
</evidence>
<comment type="caution">
    <text evidence="8">The sequence shown here is derived from an EMBL/GenBank/DDBJ whole genome shotgun (WGS) entry which is preliminary data.</text>
</comment>
<feature type="active site" description="Proton donor" evidence="6">
    <location>
        <position position="132"/>
    </location>
</feature>
<comment type="similarity">
    <text evidence="6">Belongs to the AhpD family.</text>
</comment>
<dbReference type="InterPro" id="IPR004674">
    <property type="entry name" value="AhpD"/>
</dbReference>
<dbReference type="PANTHER" id="PTHR33930:SF7">
    <property type="entry name" value="ALKYL HYDROPEROXIDE REDUCTASE AHPD"/>
    <property type="match status" value="1"/>
</dbReference>
<dbReference type="SUPFAM" id="SSF69118">
    <property type="entry name" value="AhpD-like"/>
    <property type="match status" value="1"/>
</dbReference>
<feature type="disulfide bond" description="Interchain (with AhpC); in linked form" evidence="6">
    <location>
        <position position="135"/>
    </location>
</feature>
<dbReference type="GO" id="GO:0006979">
    <property type="term" value="P:response to oxidative stress"/>
    <property type="evidence" value="ECO:0007669"/>
    <property type="project" value="InterPro"/>
</dbReference>
<evidence type="ECO:0000313" key="8">
    <source>
        <dbReference type="EMBL" id="MBB5017494.1"/>
    </source>
</evidence>
<evidence type="ECO:0000256" key="5">
    <source>
        <dbReference type="ARBA" id="ARBA00023284"/>
    </source>
</evidence>
<dbReference type="PANTHER" id="PTHR33930">
    <property type="entry name" value="ALKYL HYDROPEROXIDE REDUCTASE AHPD"/>
    <property type="match status" value="1"/>
</dbReference>
<dbReference type="GO" id="GO:0045454">
    <property type="term" value="P:cell redox homeostasis"/>
    <property type="evidence" value="ECO:0007669"/>
    <property type="project" value="TreeGrafter"/>
</dbReference>
<dbReference type="EC" id="1.11.1.28" evidence="6"/>
<reference evidence="8 9" key="1">
    <citation type="submission" date="2020-08" db="EMBL/GenBank/DDBJ databases">
        <title>Genomic Encyclopedia of Type Strains, Phase IV (KMG-IV): sequencing the most valuable type-strain genomes for metagenomic binning, comparative biology and taxonomic classification.</title>
        <authorList>
            <person name="Goeker M."/>
        </authorList>
    </citation>
    <scope>NUCLEOTIDE SEQUENCE [LARGE SCALE GENOMIC DNA]</scope>
    <source>
        <strain evidence="8 9">DSM 27165</strain>
    </source>
</reference>